<keyword evidence="3" id="KW-0813">Transport</keyword>
<feature type="domain" description="CSC1/OSCA1-like 7TM region" evidence="10">
    <location>
        <begin position="577"/>
        <end position="844"/>
    </location>
</feature>
<evidence type="ECO:0000256" key="5">
    <source>
        <dbReference type="ARBA" id="ARBA00022989"/>
    </source>
</evidence>
<evidence type="ECO:0000259" key="10">
    <source>
        <dbReference type="Pfam" id="PF02714"/>
    </source>
</evidence>
<keyword evidence="4 8" id="KW-0812">Transmembrane</keyword>
<feature type="transmembrane region" description="Helical" evidence="8">
    <location>
        <begin position="770"/>
        <end position="800"/>
    </location>
</feature>
<dbReference type="InterPro" id="IPR003864">
    <property type="entry name" value="CSC1/OSCA1-like_7TM"/>
</dbReference>
<reference evidence="12" key="2">
    <citation type="submission" date="2019-06" db="EMBL/GenBank/DDBJ databases">
        <title>Genomics analysis of Aphanomyces spp. identifies a new class of oomycete effector associated with host adaptation.</title>
        <authorList>
            <person name="Gaulin E."/>
        </authorList>
    </citation>
    <scope>NUCLEOTIDE SEQUENCE</scope>
    <source>
        <strain evidence="12">CBS 578.67</strain>
    </source>
</reference>
<evidence type="ECO:0000256" key="7">
    <source>
        <dbReference type="SAM" id="MobiDB-lite"/>
    </source>
</evidence>
<feature type="transmembrane region" description="Helical" evidence="8">
    <location>
        <begin position="853"/>
        <end position="873"/>
    </location>
</feature>
<feature type="chain" id="PRO_5036355622" evidence="9">
    <location>
        <begin position="17"/>
        <end position="981"/>
    </location>
</feature>
<evidence type="ECO:0000313" key="14">
    <source>
        <dbReference type="Proteomes" id="UP000332933"/>
    </source>
</evidence>
<dbReference type="AlphaFoldDB" id="A0A485LI83"/>
<reference evidence="13 14" key="1">
    <citation type="submission" date="2019-03" db="EMBL/GenBank/DDBJ databases">
        <authorList>
            <person name="Gaulin E."/>
            <person name="Dumas B."/>
        </authorList>
    </citation>
    <scope>NUCLEOTIDE SEQUENCE [LARGE SCALE GENOMIC DNA]</scope>
    <source>
        <strain evidence="13">CBS 568.67</strain>
    </source>
</reference>
<feature type="transmembrane region" description="Helical" evidence="8">
    <location>
        <begin position="268"/>
        <end position="288"/>
    </location>
</feature>
<feature type="domain" description="CSC1/OSCA1-like N-terminal transmembrane" evidence="11">
    <location>
        <begin position="200"/>
        <end position="290"/>
    </location>
</feature>
<feature type="transmembrane region" description="Helical" evidence="8">
    <location>
        <begin position="707"/>
        <end position="730"/>
    </location>
</feature>
<evidence type="ECO:0000313" key="12">
    <source>
        <dbReference type="EMBL" id="KAF0686997.1"/>
    </source>
</evidence>
<feature type="transmembrane region" description="Helical" evidence="8">
    <location>
        <begin position="826"/>
        <end position="846"/>
    </location>
</feature>
<dbReference type="OrthoDB" id="1689567at2759"/>
<feature type="signal peptide" evidence="9">
    <location>
        <begin position="1"/>
        <end position="16"/>
    </location>
</feature>
<comment type="similarity">
    <text evidence="2">Belongs to the CSC1 (TC 1.A.17) family.</text>
</comment>
<dbReference type="InterPro" id="IPR045122">
    <property type="entry name" value="Csc1-like"/>
</dbReference>
<feature type="region of interest" description="Disordered" evidence="7">
    <location>
        <begin position="510"/>
        <end position="530"/>
    </location>
</feature>
<dbReference type="InterPro" id="IPR032880">
    <property type="entry name" value="CSC1/OSCA1-like_N"/>
</dbReference>
<evidence type="ECO:0000256" key="3">
    <source>
        <dbReference type="ARBA" id="ARBA00022448"/>
    </source>
</evidence>
<dbReference type="Pfam" id="PF02714">
    <property type="entry name" value="RSN1_7TM"/>
    <property type="match status" value="1"/>
</dbReference>
<evidence type="ECO:0000256" key="9">
    <source>
        <dbReference type="SAM" id="SignalP"/>
    </source>
</evidence>
<evidence type="ECO:0000256" key="1">
    <source>
        <dbReference type="ARBA" id="ARBA00004141"/>
    </source>
</evidence>
<feature type="transmembrane region" description="Helical" evidence="8">
    <location>
        <begin position="618"/>
        <end position="642"/>
    </location>
</feature>
<comment type="subcellular location">
    <subcellularLocation>
        <location evidence="1">Membrane</location>
        <topology evidence="1">Multi-pass membrane protein</topology>
    </subcellularLocation>
</comment>
<dbReference type="Pfam" id="PF13967">
    <property type="entry name" value="RSN1_TM"/>
    <property type="match status" value="1"/>
</dbReference>
<accession>A0A485LI83</accession>
<evidence type="ECO:0000259" key="11">
    <source>
        <dbReference type="Pfam" id="PF13967"/>
    </source>
</evidence>
<dbReference type="PANTHER" id="PTHR13018:SF5">
    <property type="entry name" value="RE44586P"/>
    <property type="match status" value="1"/>
</dbReference>
<protein>
    <submittedName>
        <fullName evidence="13">Aste57867_21217 protein</fullName>
    </submittedName>
</protein>
<dbReference type="PANTHER" id="PTHR13018">
    <property type="entry name" value="PROBABLE MEMBRANE PROTEIN DUF221-RELATED"/>
    <property type="match status" value="1"/>
</dbReference>
<keyword evidence="14" id="KW-1185">Reference proteome</keyword>
<dbReference type="Proteomes" id="UP000332933">
    <property type="component" value="Unassembled WGS sequence"/>
</dbReference>
<dbReference type="EMBL" id="VJMH01006962">
    <property type="protein sequence ID" value="KAF0686997.1"/>
    <property type="molecule type" value="Genomic_DNA"/>
</dbReference>
<evidence type="ECO:0000256" key="4">
    <source>
        <dbReference type="ARBA" id="ARBA00022692"/>
    </source>
</evidence>
<keyword evidence="6 8" id="KW-0472">Membrane</keyword>
<evidence type="ECO:0000313" key="13">
    <source>
        <dbReference type="EMBL" id="VFT97889.1"/>
    </source>
</evidence>
<evidence type="ECO:0000256" key="6">
    <source>
        <dbReference type="ARBA" id="ARBA00023136"/>
    </source>
</evidence>
<feature type="transmembrane region" description="Helical" evidence="8">
    <location>
        <begin position="129"/>
        <end position="149"/>
    </location>
</feature>
<evidence type="ECO:0000256" key="2">
    <source>
        <dbReference type="ARBA" id="ARBA00007779"/>
    </source>
</evidence>
<dbReference type="EMBL" id="CAADRA010006988">
    <property type="protein sequence ID" value="VFT97889.1"/>
    <property type="molecule type" value="Genomic_DNA"/>
</dbReference>
<evidence type="ECO:0000256" key="8">
    <source>
        <dbReference type="SAM" id="Phobius"/>
    </source>
</evidence>
<dbReference type="GO" id="GO:0005886">
    <property type="term" value="C:plasma membrane"/>
    <property type="evidence" value="ECO:0007669"/>
    <property type="project" value="TreeGrafter"/>
</dbReference>
<feature type="transmembrane region" description="Helical" evidence="8">
    <location>
        <begin position="570"/>
        <end position="598"/>
    </location>
</feature>
<feature type="transmembrane region" description="Helical" evidence="8">
    <location>
        <begin position="663"/>
        <end position="685"/>
    </location>
</feature>
<proteinExistence type="inferred from homology"/>
<organism evidence="13 14">
    <name type="scientific">Aphanomyces stellatus</name>
    <dbReference type="NCBI Taxonomy" id="120398"/>
    <lineage>
        <taxon>Eukaryota</taxon>
        <taxon>Sar</taxon>
        <taxon>Stramenopiles</taxon>
        <taxon>Oomycota</taxon>
        <taxon>Saprolegniomycetes</taxon>
        <taxon>Saprolegniales</taxon>
        <taxon>Verrucalvaceae</taxon>
        <taxon>Aphanomyces</taxon>
    </lineage>
</organism>
<gene>
    <name evidence="13" type="primary">Aste57867_21217</name>
    <name evidence="12" type="ORF">As57867_021149</name>
    <name evidence="13" type="ORF">ASTE57867_21217</name>
</gene>
<name>A0A485LI83_9STRA</name>
<sequence length="981" mass="111475">MRRLWLFLALLVAAAAINVTLIEIPSGSSYGVVNDVIQGSFLTNVSVADDVPLYLVAVGDKKLPDISPNPIIFRAGQTFANFTITGRSPGRFQIGCKIMPFTPSNNQTMYKLTQDNFVVFVLNNQWPTVFIQMGFNTVLLILGLSYFAWRRHTKVDLPFWGGHSEGLFEQAPYRTDNPESSGDPLYAETMQERAKLFWNLRCDDNILVERCGAEAALCLRFLKDAGHLFVVLCLCSFALLLPINYVSGGARTQAYQEATISNVPIGSNWFWGHVAMCYIVAFAIFYFISRQYKLLAKLHKEDTTLIGPRTVFIQAGLPQYFTKAKLLTLFENDYPNDIDFVHVVDDLSEVYHILGQRMALRNESSRLEHIYSSQKVPGCLIWCPGNSFLPSPTDIFYDYSAGLPCRRKKEKIATVDNVSPPMDQTLTEEGAENIPPRVRRRMQVIHEHLEAYPDEIIANYKHRTGTGAAFVVFRSSATKNVFLERFLLTQSTSTKLRAQMSASCFRMNQSIRRKSQAPPSPLPSRDSDQIPSCSPLQKYLPSLIIQPAPEPNDIRWTNLISRPRSLKRMLLLGLYQLVTMVILILFSTPASVLLYINLDPSSPLYNQLLKENTVISGFIHSYLPTLLLVTVNSLLLVILFYLSIFEPWLTETKRMRSLLIKAFVYLLLSSILFPSIGVTAVYAAGKKVTQLSFESSRVKGNSYINDFLFNVCSNFFILYVAQLICIGTILQIMRTAERAFYQPWMRSRAVTPVEIQEALRPAPFYFGIEYALILSVVMITLLGLTLSPALVPCGALYFYVKFLATKYNFLYVHPKTPGRGHVTRSVLSLTLFCLILFEMSMSLILSQVARREHWLAVLFLTMVTVVIFAWWHLTVHQALDEEHRQWEPAERVNQALDIELQPLEPSARTPPRPHSPSALNVVLEAHSHQEIWQAPVPAYQNPYDAGLKMMYALSSHNIQKRQKLRYAFELWKKLEKPVDKE</sequence>
<keyword evidence="9" id="KW-0732">Signal</keyword>
<keyword evidence="5 8" id="KW-1133">Transmembrane helix</keyword>
<feature type="transmembrane region" description="Helical" evidence="8">
    <location>
        <begin position="228"/>
        <end position="248"/>
    </location>
</feature>
<dbReference type="GO" id="GO:0005227">
    <property type="term" value="F:calcium-activated cation channel activity"/>
    <property type="evidence" value="ECO:0007669"/>
    <property type="project" value="InterPro"/>
</dbReference>